<dbReference type="NCBIfam" id="NF002268">
    <property type="entry name" value="PRK01198.1-4"/>
    <property type="match status" value="1"/>
</dbReference>
<dbReference type="SMR" id="A0A0E3LBP6"/>
<dbReference type="EMBL" id="CP009507">
    <property type="protein sequence ID" value="AKB34136.1"/>
    <property type="molecule type" value="Genomic_DNA"/>
</dbReference>
<comment type="subcellular location">
    <subcellularLocation>
        <location evidence="6">Cell membrane</location>
        <topology evidence="6">Peripheral membrane protein</topology>
    </subcellularLocation>
</comment>
<dbReference type="RefSeq" id="WP_048173948.1">
    <property type="nucleotide sequence ID" value="NZ_CP009507.1"/>
</dbReference>
<dbReference type="InterPro" id="IPR035067">
    <property type="entry name" value="V-type_ATPase_csu/dsu"/>
</dbReference>
<dbReference type="KEGG" id="msz:MSSIH_3446"/>
<keyword evidence="5 6" id="KW-0066">ATP synthesis</keyword>
<evidence type="ECO:0000256" key="5">
    <source>
        <dbReference type="ARBA" id="ARBA00023310"/>
    </source>
</evidence>
<evidence type="ECO:0000256" key="3">
    <source>
        <dbReference type="ARBA" id="ARBA00022781"/>
    </source>
</evidence>
<dbReference type="HAMAP" id="MF_00314">
    <property type="entry name" value="ATP_synth_C_arch"/>
    <property type="match status" value="1"/>
</dbReference>
<evidence type="ECO:0000256" key="1">
    <source>
        <dbReference type="ARBA" id="ARBA00006709"/>
    </source>
</evidence>
<feature type="compositionally biased region" description="Basic residues" evidence="7">
    <location>
        <begin position="9"/>
        <end position="22"/>
    </location>
</feature>
<dbReference type="InterPro" id="IPR036079">
    <property type="entry name" value="ATPase_csu/dsu_sf"/>
</dbReference>
<dbReference type="PANTHER" id="PTHR38682">
    <property type="entry name" value="V-TYPE ATP SYNTHASE SUBUNIT C"/>
    <property type="match status" value="1"/>
</dbReference>
<evidence type="ECO:0000256" key="6">
    <source>
        <dbReference type="HAMAP-Rule" id="MF_00314"/>
    </source>
</evidence>
<dbReference type="GeneID" id="41607629"/>
<keyword evidence="6" id="KW-0472">Membrane</keyword>
<dbReference type="GO" id="GO:0016787">
    <property type="term" value="F:hydrolase activity"/>
    <property type="evidence" value="ECO:0007669"/>
    <property type="project" value="UniProtKB-KW"/>
</dbReference>
<gene>
    <name evidence="6" type="primary">atpC</name>
    <name evidence="8" type="ORF">MSSIH_3446</name>
</gene>
<dbReference type="PANTHER" id="PTHR38682:SF1">
    <property type="entry name" value="V-TYPE ATP SYNTHASE SUBUNIT C"/>
    <property type="match status" value="1"/>
</dbReference>
<dbReference type="GO" id="GO:0033179">
    <property type="term" value="C:proton-transporting V-type ATPase, V0 domain"/>
    <property type="evidence" value="ECO:0007669"/>
    <property type="project" value="InterPro"/>
</dbReference>
<dbReference type="GO" id="GO:0005886">
    <property type="term" value="C:plasma membrane"/>
    <property type="evidence" value="ECO:0007669"/>
    <property type="project" value="UniProtKB-SubCell"/>
</dbReference>
<dbReference type="GO" id="GO:0046961">
    <property type="term" value="F:proton-transporting ATPase activity, rotational mechanism"/>
    <property type="evidence" value="ECO:0007669"/>
    <property type="project" value="InterPro"/>
</dbReference>
<evidence type="ECO:0000256" key="4">
    <source>
        <dbReference type="ARBA" id="ARBA00023065"/>
    </source>
</evidence>
<dbReference type="GO" id="GO:0046933">
    <property type="term" value="F:proton-transporting ATP synthase activity, rotational mechanism"/>
    <property type="evidence" value="ECO:0007669"/>
    <property type="project" value="UniProtKB-UniRule"/>
</dbReference>
<proteinExistence type="inferred from homology"/>
<dbReference type="Gene3D" id="1.20.1690.10">
    <property type="entry name" value="V-type ATP synthase subunit C domain"/>
    <property type="match status" value="2"/>
</dbReference>
<name>A0A0E3LBP6_9EURY</name>
<comment type="function">
    <text evidence="6">Component of the A-type ATP synthase that produces ATP from ADP in the presence of a proton gradient across the membrane.</text>
</comment>
<dbReference type="GO" id="GO:0042777">
    <property type="term" value="P:proton motive force-driven plasma membrane ATP synthesis"/>
    <property type="evidence" value="ECO:0007669"/>
    <property type="project" value="UniProtKB-UniRule"/>
</dbReference>
<organism evidence="8 9">
    <name type="scientific">Methanosarcina siciliae HI350</name>
    <dbReference type="NCBI Taxonomy" id="1434119"/>
    <lineage>
        <taxon>Archaea</taxon>
        <taxon>Methanobacteriati</taxon>
        <taxon>Methanobacteriota</taxon>
        <taxon>Stenosarchaea group</taxon>
        <taxon>Methanomicrobia</taxon>
        <taxon>Methanosarcinales</taxon>
        <taxon>Methanosarcinaceae</taxon>
        <taxon>Methanosarcina</taxon>
    </lineage>
</organism>
<dbReference type="InterPro" id="IPR044911">
    <property type="entry name" value="V-type_ATPase_csu/dsu_dom_3"/>
</dbReference>
<dbReference type="InterPro" id="IPR050873">
    <property type="entry name" value="V-ATPase_V0D/AC39_subunit"/>
</dbReference>
<dbReference type="NCBIfam" id="TIGR02923">
    <property type="entry name" value="AhaC"/>
    <property type="match status" value="1"/>
</dbReference>
<keyword evidence="2 6" id="KW-0813">Transport</keyword>
<keyword evidence="8" id="KW-0378">Hydrolase</keyword>
<dbReference type="Gene3D" id="1.10.132.50">
    <property type="entry name" value="ATP synthase (C/AC39) subunit, domain 3"/>
    <property type="match status" value="1"/>
</dbReference>
<dbReference type="InterPro" id="IPR002843">
    <property type="entry name" value="ATPase_V0-cplx_csu/dsu"/>
</dbReference>
<dbReference type="Pfam" id="PF01992">
    <property type="entry name" value="vATP-synt_AC39"/>
    <property type="match status" value="1"/>
</dbReference>
<sequence>MRLLERLWGKKPSRKSDKKKKGTSNYAYAVTRVRAMKSKLLPKETYPRLLNMGIDEITRFIQESEYKNDIDELAMKYSGGDLAEHALNRNLALTYDKLLRITSGELNYLITAYLMRYDVWNVKTLLRGKIYNASVEDILESLISAGEFTYTFLSELAAKATYQEIIDALKDTDYYPLLQEFDGNNLAYIENELDKMYYSSLFAAIGRPRSKDRKLFARFVKLEVDVKNLGTLFRLKKAGVEKSDEIMPLMIEGGLELKTEKLASLPYEQFIEDLRKTDYWDAISAVADPETTSLTIVESRLIRYYLESATTYSHVSPISIVPIMDFIIHKNNEVDNLRIIFRGKEAGLDDTLIKDQLVVI</sequence>
<evidence type="ECO:0000313" key="9">
    <source>
        <dbReference type="Proteomes" id="UP000033092"/>
    </source>
</evidence>
<evidence type="ECO:0000256" key="7">
    <source>
        <dbReference type="SAM" id="MobiDB-lite"/>
    </source>
</evidence>
<keyword evidence="3 6" id="KW-0375">Hydrogen ion transport</keyword>
<evidence type="ECO:0000313" key="8">
    <source>
        <dbReference type="EMBL" id="AKB34136.1"/>
    </source>
</evidence>
<dbReference type="InterPro" id="IPR014272">
    <property type="entry name" value="ATPase_V0-cplx_csu"/>
</dbReference>
<feature type="region of interest" description="Disordered" evidence="7">
    <location>
        <begin position="1"/>
        <end position="23"/>
    </location>
</feature>
<dbReference type="HOGENOM" id="CLU_059311_0_1_2"/>
<dbReference type="AlphaFoldDB" id="A0A0E3LBP6"/>
<protein>
    <recommendedName>
        <fullName evidence="6">A-type ATP synthase subunit C</fullName>
    </recommendedName>
</protein>
<dbReference type="PATRIC" id="fig|1434119.4.peg.4462"/>
<comment type="similarity">
    <text evidence="1 6">Belongs to the V-ATPase V0D/AC39 subunit family.</text>
</comment>
<evidence type="ECO:0000256" key="2">
    <source>
        <dbReference type="ARBA" id="ARBA00022448"/>
    </source>
</evidence>
<keyword evidence="4 6" id="KW-0406">Ion transport</keyword>
<comment type="subunit">
    <text evidence="6">Has multiple subunits with at least A(3), B(3), C, D, E, F, H, I and proteolipid K(x).</text>
</comment>
<dbReference type="SUPFAM" id="SSF103486">
    <property type="entry name" value="V-type ATP synthase subunit C"/>
    <property type="match status" value="1"/>
</dbReference>
<reference evidence="8 9" key="1">
    <citation type="submission" date="2014-07" db="EMBL/GenBank/DDBJ databases">
        <title>Methanogenic archaea and the global carbon cycle.</title>
        <authorList>
            <person name="Henriksen J.R."/>
            <person name="Luke J."/>
            <person name="Reinhart S."/>
            <person name="Benedict M.N."/>
            <person name="Youngblut N.D."/>
            <person name="Metcalf M.E."/>
            <person name="Whitaker R.J."/>
            <person name="Metcalf W.W."/>
        </authorList>
    </citation>
    <scope>NUCLEOTIDE SEQUENCE [LARGE SCALE GENOMIC DNA]</scope>
    <source>
        <strain evidence="8 9">HI350</strain>
    </source>
</reference>
<dbReference type="GeneID" id="24862445"/>
<accession>A0A0E3LBP6</accession>
<keyword evidence="6" id="KW-1003">Cell membrane</keyword>
<dbReference type="GO" id="GO:0005524">
    <property type="term" value="F:ATP binding"/>
    <property type="evidence" value="ECO:0007669"/>
    <property type="project" value="UniProtKB-UniRule"/>
</dbReference>
<dbReference type="Proteomes" id="UP000033092">
    <property type="component" value="Chromosome"/>
</dbReference>